<dbReference type="InterPro" id="IPR000531">
    <property type="entry name" value="Beta-barrel_TonB"/>
</dbReference>
<name>A0A161KH77_9ZZZZ</name>
<accession>A0A161KH77</accession>
<dbReference type="InterPro" id="IPR037066">
    <property type="entry name" value="Plug_dom_sf"/>
</dbReference>
<proteinExistence type="predicted"/>
<protein>
    <submittedName>
        <fullName evidence="13">Thiamin-regulated outer membrane receptor Omr1</fullName>
    </submittedName>
</protein>
<dbReference type="PANTHER" id="PTHR32552">
    <property type="entry name" value="FERRICHROME IRON RECEPTOR-RELATED"/>
    <property type="match status" value="1"/>
</dbReference>
<evidence type="ECO:0000256" key="8">
    <source>
        <dbReference type="ARBA" id="ARBA00023077"/>
    </source>
</evidence>
<keyword evidence="3" id="KW-0410">Iron transport</keyword>
<dbReference type="GO" id="GO:0015344">
    <property type="term" value="F:siderophore uptake transmembrane transporter activity"/>
    <property type="evidence" value="ECO:0007669"/>
    <property type="project" value="TreeGrafter"/>
</dbReference>
<keyword evidence="8" id="KW-0798">TonB box</keyword>
<dbReference type="PANTHER" id="PTHR32552:SF68">
    <property type="entry name" value="FERRICHROME OUTER MEMBRANE TRANSPORTER_PHAGE RECEPTOR"/>
    <property type="match status" value="1"/>
</dbReference>
<evidence type="ECO:0000256" key="4">
    <source>
        <dbReference type="ARBA" id="ARBA00022692"/>
    </source>
</evidence>
<evidence type="ECO:0000256" key="2">
    <source>
        <dbReference type="ARBA" id="ARBA00022448"/>
    </source>
</evidence>
<evidence type="ECO:0000256" key="3">
    <source>
        <dbReference type="ARBA" id="ARBA00022496"/>
    </source>
</evidence>
<evidence type="ECO:0000259" key="12">
    <source>
        <dbReference type="Pfam" id="PF07715"/>
    </source>
</evidence>
<sequence length="767" mass="87543">MNHLRFSYLIINLCLSGLFSQSINVKGTIADYESQHPLAGVNIVVGQFGTTSDETGSFFLTVNDGSEISFSFIGYKTITTSIRPQMTILMVPTVLEGEEVTVNATRAIAGVTPVSFSNLTSQEIETRYTVEDVPMILASEPGVWAYSESGNGTGYSYVSIRGFDQSKIGVMVDGVPLNDNESHQVYWVDHGDLLADAKDVQIQRGIGNSLYGSSAFGGSINVNTQIAKDQREIKASFGSGDWNTTKYQVRYRSGKDLSEDLSLTVRASQIKSDGYRENHLSKQKGMFFGLEHRGKKFTNQYRVHIGYENTQLLWDGVHMDDIKDRTKRRAGYQAYTDDFLQQIYSVNTTSRLRESLFFRNVSYLVAGKGYYEVLKTGRDYYAYNLDVNNQFTDVQEQNMNTDLLRRKWIDNNYFGIVPTLTWKNDELRVDVGGEIRSYFGDHFGEVSQFSDANLVATIGDGWYRYYRYVSEKKTITSFSHFVWHPPGQPFTIMADIQNQNHNWTLDQETIGHATGHTLSANWNFFNPRIGMTWEMGDSLHWFVNWAKAQKEPADNQIIEADDVWSKPIMAAAEVITDIEMGIDFTFSKGHARINGYRIQYLNEQLKNIDVKQEGEYDYYSADSTDHSGFEWEATFLLNQKFSFSANGALVMNFFNNGKSIPNIPNTLFNLSLNYRPRNYMLLFAHWKRIGHMYIDKANTETGMIDGYGLLDIGAKYQWRDLEVLVKVNNVFDKLYSTYGYGYESNGYQAFFWPGATRNSFVNISYHF</sequence>
<comment type="subcellular location">
    <subcellularLocation>
        <location evidence="1">Cell outer membrane</location>
        <topology evidence="1">Multi-pass membrane protein</topology>
    </subcellularLocation>
</comment>
<dbReference type="Gene3D" id="2.170.130.10">
    <property type="entry name" value="TonB-dependent receptor, plug domain"/>
    <property type="match status" value="1"/>
</dbReference>
<keyword evidence="10" id="KW-0998">Cell outer membrane</keyword>
<dbReference type="AlphaFoldDB" id="A0A161KH77"/>
<organism evidence="13">
    <name type="scientific">hydrothermal vent metagenome</name>
    <dbReference type="NCBI Taxonomy" id="652676"/>
    <lineage>
        <taxon>unclassified sequences</taxon>
        <taxon>metagenomes</taxon>
        <taxon>ecological metagenomes</taxon>
    </lineage>
</organism>
<dbReference type="Pfam" id="PF00593">
    <property type="entry name" value="TonB_dep_Rec_b-barrel"/>
    <property type="match status" value="1"/>
</dbReference>
<dbReference type="Pfam" id="PF07715">
    <property type="entry name" value="Plug"/>
    <property type="match status" value="1"/>
</dbReference>
<evidence type="ECO:0000256" key="5">
    <source>
        <dbReference type="ARBA" id="ARBA00022729"/>
    </source>
</evidence>
<feature type="domain" description="TonB-dependent receptor-like beta-barrel" evidence="11">
    <location>
        <begin position="310"/>
        <end position="730"/>
    </location>
</feature>
<keyword evidence="6" id="KW-0408">Iron</keyword>
<evidence type="ECO:0000256" key="1">
    <source>
        <dbReference type="ARBA" id="ARBA00004571"/>
    </source>
</evidence>
<dbReference type="SUPFAM" id="SSF56935">
    <property type="entry name" value="Porins"/>
    <property type="match status" value="1"/>
</dbReference>
<dbReference type="PROSITE" id="PS52016">
    <property type="entry name" value="TONB_DEPENDENT_REC_3"/>
    <property type="match status" value="1"/>
</dbReference>
<dbReference type="SUPFAM" id="SSF49464">
    <property type="entry name" value="Carboxypeptidase regulatory domain-like"/>
    <property type="match status" value="1"/>
</dbReference>
<feature type="domain" description="TonB-dependent receptor plug" evidence="12">
    <location>
        <begin position="112"/>
        <end position="218"/>
    </location>
</feature>
<keyword evidence="7" id="KW-0406">Ion transport</keyword>
<keyword evidence="4" id="KW-0812">Transmembrane</keyword>
<keyword evidence="2" id="KW-0813">Transport</keyword>
<evidence type="ECO:0000256" key="9">
    <source>
        <dbReference type="ARBA" id="ARBA00023136"/>
    </source>
</evidence>
<dbReference type="InterPro" id="IPR036942">
    <property type="entry name" value="Beta-barrel_TonB_sf"/>
</dbReference>
<evidence type="ECO:0000256" key="6">
    <source>
        <dbReference type="ARBA" id="ARBA00023004"/>
    </source>
</evidence>
<evidence type="ECO:0000256" key="7">
    <source>
        <dbReference type="ARBA" id="ARBA00023065"/>
    </source>
</evidence>
<dbReference type="EMBL" id="FAXC01000493">
    <property type="protein sequence ID" value="CUV10771.1"/>
    <property type="molecule type" value="Genomic_DNA"/>
</dbReference>
<evidence type="ECO:0000313" key="13">
    <source>
        <dbReference type="EMBL" id="CUV10771.1"/>
    </source>
</evidence>
<dbReference type="Gene3D" id="2.40.170.20">
    <property type="entry name" value="TonB-dependent receptor, beta-barrel domain"/>
    <property type="match status" value="1"/>
</dbReference>
<reference evidence="13" key="1">
    <citation type="submission" date="2015-10" db="EMBL/GenBank/DDBJ databases">
        <authorList>
            <person name="Gilbert D.G."/>
        </authorList>
    </citation>
    <scope>NUCLEOTIDE SEQUENCE</scope>
</reference>
<dbReference type="InterPro" id="IPR012910">
    <property type="entry name" value="Plug_dom"/>
</dbReference>
<evidence type="ECO:0000256" key="10">
    <source>
        <dbReference type="ARBA" id="ARBA00023237"/>
    </source>
</evidence>
<dbReference type="GO" id="GO:0009279">
    <property type="term" value="C:cell outer membrane"/>
    <property type="evidence" value="ECO:0007669"/>
    <property type="project" value="UniProtKB-SubCell"/>
</dbReference>
<keyword evidence="5" id="KW-0732">Signal</keyword>
<gene>
    <name evidence="13" type="ORF">MGWOODY_Mmi2601</name>
</gene>
<dbReference type="Pfam" id="PF13715">
    <property type="entry name" value="CarbopepD_reg_2"/>
    <property type="match status" value="1"/>
</dbReference>
<dbReference type="InterPro" id="IPR008969">
    <property type="entry name" value="CarboxyPept-like_regulatory"/>
</dbReference>
<evidence type="ECO:0000259" key="11">
    <source>
        <dbReference type="Pfam" id="PF00593"/>
    </source>
</evidence>
<keyword evidence="13" id="KW-0675">Receptor</keyword>
<dbReference type="InterPro" id="IPR039426">
    <property type="entry name" value="TonB-dep_rcpt-like"/>
</dbReference>
<keyword evidence="9" id="KW-0472">Membrane</keyword>